<dbReference type="InterPro" id="IPR002300">
    <property type="entry name" value="aa-tRNA-synth_Ia"/>
</dbReference>
<dbReference type="PROSITE" id="PS00178">
    <property type="entry name" value="AA_TRNA_LIGASE_I"/>
    <property type="match status" value="1"/>
</dbReference>
<dbReference type="SUPFAM" id="SSF47323">
    <property type="entry name" value="Anticodon-binding domain of a subclass of class I aminoacyl-tRNA synthetases"/>
    <property type="match status" value="1"/>
</dbReference>
<dbReference type="InterPro" id="IPR014729">
    <property type="entry name" value="Rossmann-like_a/b/a_fold"/>
</dbReference>
<dbReference type="SUPFAM" id="SSF46589">
    <property type="entry name" value="tRNA-binding arm"/>
    <property type="match status" value="1"/>
</dbReference>
<comment type="domain">
    <text evidence="8">ValRS has two distinct active sites: one for aminoacylation and one for editing. The misactivated threonine is translocated from the active site to the editing site.</text>
</comment>
<dbReference type="GO" id="GO:0004832">
    <property type="term" value="F:valine-tRNA ligase activity"/>
    <property type="evidence" value="ECO:0007669"/>
    <property type="project" value="UniProtKB-EC"/>
</dbReference>
<evidence type="ECO:0000313" key="12">
    <source>
        <dbReference type="EMBL" id="UOF00004.1"/>
    </source>
</evidence>
<feature type="short sequence motif" description="'HIGH' region" evidence="8">
    <location>
        <begin position="46"/>
        <end position="56"/>
    </location>
</feature>
<evidence type="ECO:0000256" key="8">
    <source>
        <dbReference type="HAMAP-Rule" id="MF_02004"/>
    </source>
</evidence>
<evidence type="ECO:0000259" key="9">
    <source>
        <dbReference type="Pfam" id="PF00133"/>
    </source>
</evidence>
<dbReference type="Gene3D" id="2.170.220.10">
    <property type="match status" value="1"/>
</dbReference>
<keyword evidence="1 8" id="KW-0963">Cytoplasm</keyword>
<dbReference type="Gene3D" id="1.10.287.380">
    <property type="entry name" value="Valyl-tRNA synthetase, C-terminal domain"/>
    <property type="match status" value="1"/>
</dbReference>
<dbReference type="PANTHER" id="PTHR11946">
    <property type="entry name" value="VALYL-TRNA SYNTHETASES"/>
    <property type="match status" value="1"/>
</dbReference>
<feature type="domain" description="Valyl-tRNA synthetase tRNA-binding arm" evidence="11">
    <location>
        <begin position="827"/>
        <end position="891"/>
    </location>
</feature>
<proteinExistence type="inferred from homology"/>
<comment type="catalytic activity">
    <reaction evidence="7 8">
        <text>tRNA(Val) + L-valine + ATP = L-valyl-tRNA(Val) + AMP + diphosphate</text>
        <dbReference type="Rhea" id="RHEA:10704"/>
        <dbReference type="Rhea" id="RHEA-COMP:9672"/>
        <dbReference type="Rhea" id="RHEA-COMP:9708"/>
        <dbReference type="ChEBI" id="CHEBI:30616"/>
        <dbReference type="ChEBI" id="CHEBI:33019"/>
        <dbReference type="ChEBI" id="CHEBI:57762"/>
        <dbReference type="ChEBI" id="CHEBI:78442"/>
        <dbReference type="ChEBI" id="CHEBI:78537"/>
        <dbReference type="ChEBI" id="CHEBI:456215"/>
        <dbReference type="EC" id="6.1.1.9"/>
    </reaction>
</comment>
<dbReference type="InterPro" id="IPR033705">
    <property type="entry name" value="Anticodon_Ia_Val"/>
</dbReference>
<keyword evidence="4 8" id="KW-0067">ATP-binding</keyword>
<evidence type="ECO:0000256" key="4">
    <source>
        <dbReference type="ARBA" id="ARBA00022840"/>
    </source>
</evidence>
<dbReference type="CDD" id="cd07962">
    <property type="entry name" value="Anticodon_Ia_Val"/>
    <property type="match status" value="1"/>
</dbReference>
<protein>
    <recommendedName>
        <fullName evidence="8">Valine--tRNA ligase</fullName>
        <ecNumber evidence="8">6.1.1.9</ecNumber>
    </recommendedName>
    <alternativeName>
        <fullName evidence="8">Valyl-tRNA synthetase</fullName>
        <shortName evidence="8">ValRS</shortName>
    </alternativeName>
</protein>
<evidence type="ECO:0000256" key="6">
    <source>
        <dbReference type="ARBA" id="ARBA00023146"/>
    </source>
</evidence>
<evidence type="ECO:0000256" key="5">
    <source>
        <dbReference type="ARBA" id="ARBA00022917"/>
    </source>
</evidence>
<feature type="binding site" evidence="8">
    <location>
        <position position="528"/>
    </location>
    <ligand>
        <name>ATP</name>
        <dbReference type="ChEBI" id="CHEBI:30616"/>
    </ligand>
</feature>
<feature type="domain" description="Aminoacyl-tRNA synthetase class Ia" evidence="9">
    <location>
        <begin position="18"/>
        <end position="563"/>
    </location>
</feature>
<comment type="similarity">
    <text evidence="8">Belongs to the class-I aminoacyl-tRNA synthetase family. ValS type 1 subfamily.</text>
</comment>
<comment type="subcellular location">
    <subcellularLocation>
        <location evidence="8">Cytoplasm</location>
    </subcellularLocation>
</comment>
<dbReference type="Gene3D" id="1.10.730.10">
    <property type="entry name" value="Isoleucyl-tRNA Synthetase, Domain 1"/>
    <property type="match status" value="1"/>
</dbReference>
<dbReference type="InterPro" id="IPR010978">
    <property type="entry name" value="tRNA-bd_arm"/>
</dbReference>
<gene>
    <name evidence="8" type="primary">valS</name>
    <name evidence="12" type="ORF">MNR06_09855</name>
</gene>
<keyword evidence="13" id="KW-1185">Reference proteome</keyword>
<name>A0ABY4C5A3_9BACT</name>
<evidence type="ECO:0000256" key="3">
    <source>
        <dbReference type="ARBA" id="ARBA00022741"/>
    </source>
</evidence>
<keyword evidence="8" id="KW-0175">Coiled coil</keyword>
<organism evidence="12 13">
    <name type="scientific">Bdellovibrio reynosensis</name>
    <dbReference type="NCBI Taxonomy" id="2835041"/>
    <lineage>
        <taxon>Bacteria</taxon>
        <taxon>Pseudomonadati</taxon>
        <taxon>Bdellovibrionota</taxon>
        <taxon>Bdellovibrionia</taxon>
        <taxon>Bdellovibrionales</taxon>
        <taxon>Pseudobdellovibrionaceae</taxon>
        <taxon>Bdellovibrio</taxon>
    </lineage>
</organism>
<dbReference type="CDD" id="cd00817">
    <property type="entry name" value="ValRS_core"/>
    <property type="match status" value="1"/>
</dbReference>
<dbReference type="InterPro" id="IPR019499">
    <property type="entry name" value="Val-tRNA_synth_tRNA-bd"/>
</dbReference>
<comment type="domain">
    <text evidence="8">The C-terminal coiled-coil domain is crucial for aminoacylation activity.</text>
</comment>
<dbReference type="InterPro" id="IPR037118">
    <property type="entry name" value="Val-tRNA_synth_C_sf"/>
</dbReference>
<dbReference type="InterPro" id="IPR013155">
    <property type="entry name" value="M/V/L/I-tRNA-synth_anticd-bd"/>
</dbReference>
<reference evidence="12" key="1">
    <citation type="submission" date="2022-03" db="EMBL/GenBank/DDBJ databases">
        <title>Genome Identification and Characterization of new species Bdellovibrio reynosense LBG001 sp. nov. from a Mexico soil sample.</title>
        <authorList>
            <person name="Camilli A."/>
            <person name="Ajao Y."/>
            <person name="Guo X."/>
        </authorList>
    </citation>
    <scope>NUCLEOTIDE SEQUENCE</scope>
    <source>
        <strain evidence="12">LBG001</strain>
    </source>
</reference>
<dbReference type="SUPFAM" id="SSF50677">
    <property type="entry name" value="ValRS/IleRS/LeuRS editing domain"/>
    <property type="match status" value="1"/>
</dbReference>
<dbReference type="Gene3D" id="3.90.740.10">
    <property type="entry name" value="Valyl/Leucyl/Isoleucyl-tRNA synthetase, editing domain"/>
    <property type="match status" value="1"/>
</dbReference>
<dbReference type="HAMAP" id="MF_02004">
    <property type="entry name" value="Val_tRNA_synth_type1"/>
    <property type="match status" value="1"/>
</dbReference>
<dbReference type="EMBL" id="CP093442">
    <property type="protein sequence ID" value="UOF00004.1"/>
    <property type="molecule type" value="Genomic_DNA"/>
</dbReference>
<dbReference type="InterPro" id="IPR009008">
    <property type="entry name" value="Val/Leu/Ile-tRNA-synth_edit"/>
</dbReference>
<dbReference type="Proteomes" id="UP000830116">
    <property type="component" value="Chromosome"/>
</dbReference>
<evidence type="ECO:0000256" key="2">
    <source>
        <dbReference type="ARBA" id="ARBA00022598"/>
    </source>
</evidence>
<dbReference type="NCBIfam" id="TIGR00422">
    <property type="entry name" value="valS"/>
    <property type="match status" value="1"/>
</dbReference>
<sequence>MSEQLSDRYNPADVETRTYQWWENSGYFKAQDQSTKPPFSIILPPPNVTGFLHMGHALDHTIQDILIRWKRMNGYNTMWLPGTDHAGIATQSVVEREIKKEGLNRHDMGREKFVDKIWEWKHQYGDRIYSQMRRLGDSCDWDRAVFTLDEGVSKAVRKVFVNLHKKGLIYRGQRLVNWSGPLETAISDLEVEHKQIKGSLFHIKYPLEEGSGHLVVATTRPETMLGDTALCVHPEDERYRHLIGKYALIPLINKRVKIISDVYVDKEFGSGVVKITPAHDFNDYKIGKSHNLEFINILTKKAELNENAGPYKGLKVQEARKRILEDLKAQDLLEKEEPHLHSVGHCSRSGAVVEPFLSEQWFVKMEQLATPAKRVVESGTIRFEPESWTKVYLHWLNNIEDWCISRQLWWGHRIPVWYCEKCEHQTVSETDPTACEKCGGTHLKQDEDVLDTWFSSALWPFSTMGWPNETETLKTFYPTNYLVTGHDIIFFWVARMIMMGLEFKRDVPFRTVYIHGLVRDSQGRKMSKSLGNSVDPVEMIEKYGADALRFTFSAHLFSGKDLKFSEQRLEGYRNFMNKIWNAARFALTNLSDFQAPAEGVKALPNKADISVFDQWIITKLAEVTKEVEEAMEGERFSDAATALYQFIWNQFCDWYIEFTKPIMNGTNVEEKKATQLVIAQVLNRITRLLHPFAPFISEEIYQKLPIKGAACIIDQYPNTRNDRDFLALGSQQAALEIDLVKEVIAGIRNIRGENRISPATKINVRLGVTNDQTQKILGNNRTAIITMGRVENLEIGEEGNLMKCAVAPVVVKDAAVKVIIPLEGLVDFDEEVKRITKLIDKLQKDISMLSAKLSNEKFLANADEDVVATDKALLATSKLQLESLRDALTRFQ</sequence>
<dbReference type="EC" id="6.1.1.9" evidence="8"/>
<evidence type="ECO:0000259" key="11">
    <source>
        <dbReference type="Pfam" id="PF10458"/>
    </source>
</evidence>
<dbReference type="InterPro" id="IPR002303">
    <property type="entry name" value="Valyl-tRNA_ligase"/>
</dbReference>
<keyword evidence="5 8" id="KW-0648">Protein biosynthesis</keyword>
<dbReference type="Pfam" id="PF10458">
    <property type="entry name" value="Val_tRNA-synt_C"/>
    <property type="match status" value="1"/>
</dbReference>
<accession>A0ABY4C5A3</accession>
<dbReference type="InterPro" id="IPR009080">
    <property type="entry name" value="tRNAsynth_Ia_anticodon-bd"/>
</dbReference>
<evidence type="ECO:0000256" key="1">
    <source>
        <dbReference type="ARBA" id="ARBA00022490"/>
    </source>
</evidence>
<comment type="function">
    <text evidence="8">Catalyzes the attachment of valine to tRNA(Val). As ValRS can inadvertently accommodate and process structurally similar amino acids such as threonine, to avoid such errors, it has a 'posttransfer' editing activity that hydrolyzes mischarged Thr-tRNA(Val) in a tRNA-dependent manner.</text>
</comment>
<dbReference type="PANTHER" id="PTHR11946:SF93">
    <property type="entry name" value="VALINE--TRNA LIGASE, CHLOROPLASTIC_MITOCHONDRIAL 2"/>
    <property type="match status" value="1"/>
</dbReference>
<feature type="coiled-coil region" evidence="8">
    <location>
        <begin position="825"/>
        <end position="852"/>
    </location>
</feature>
<dbReference type="Gene3D" id="3.40.50.620">
    <property type="entry name" value="HUPs"/>
    <property type="match status" value="2"/>
</dbReference>
<comment type="subunit">
    <text evidence="8">Monomer.</text>
</comment>
<evidence type="ECO:0000313" key="13">
    <source>
        <dbReference type="Proteomes" id="UP000830116"/>
    </source>
</evidence>
<keyword evidence="3 8" id="KW-0547">Nucleotide-binding</keyword>
<dbReference type="RefSeq" id="WP_243535550.1">
    <property type="nucleotide sequence ID" value="NZ_CP093442.1"/>
</dbReference>
<keyword evidence="2 8" id="KW-0436">Ligase</keyword>
<feature type="domain" description="Methionyl/Valyl/Leucyl/Isoleucyl-tRNA synthetase anticodon-binding" evidence="10">
    <location>
        <begin position="613"/>
        <end position="764"/>
    </location>
</feature>
<dbReference type="SUPFAM" id="SSF52374">
    <property type="entry name" value="Nucleotidylyl transferase"/>
    <property type="match status" value="1"/>
</dbReference>
<dbReference type="Pfam" id="PF08264">
    <property type="entry name" value="Anticodon_1"/>
    <property type="match status" value="1"/>
</dbReference>
<keyword evidence="6 8" id="KW-0030">Aminoacyl-tRNA synthetase</keyword>
<evidence type="ECO:0000256" key="7">
    <source>
        <dbReference type="ARBA" id="ARBA00047552"/>
    </source>
</evidence>
<dbReference type="Pfam" id="PF00133">
    <property type="entry name" value="tRNA-synt_1"/>
    <property type="match status" value="1"/>
</dbReference>
<feature type="short sequence motif" description="'KMSKS' region" evidence="8">
    <location>
        <begin position="525"/>
        <end position="529"/>
    </location>
</feature>
<dbReference type="NCBIfam" id="NF004349">
    <property type="entry name" value="PRK05729.1"/>
    <property type="match status" value="1"/>
</dbReference>
<evidence type="ECO:0000259" key="10">
    <source>
        <dbReference type="Pfam" id="PF08264"/>
    </source>
</evidence>
<dbReference type="InterPro" id="IPR001412">
    <property type="entry name" value="aa-tRNA-synth_I_CS"/>
</dbReference>
<dbReference type="PRINTS" id="PR00986">
    <property type="entry name" value="TRNASYNTHVAL"/>
</dbReference>